<evidence type="ECO:0000256" key="4">
    <source>
        <dbReference type="ARBA" id="ARBA00022989"/>
    </source>
</evidence>
<evidence type="ECO:0000256" key="5">
    <source>
        <dbReference type="ARBA" id="ARBA00023136"/>
    </source>
</evidence>
<gene>
    <name evidence="7" type="ORF">QTG54_013152</name>
</gene>
<evidence type="ECO:0000256" key="1">
    <source>
        <dbReference type="ARBA" id="ARBA00004141"/>
    </source>
</evidence>
<sequence>MSIRGTYANKNSLLALGSASQASTSNAIIKRDADNDSGEEKQNNASLWQPSGSYLKDFLFFSGPGWFVSIAYVDPGNYQADIQAGATSQYSLLFALWWTGILSIYVQILCVRLAFYGKLTLSQAQAQNSTKTSRYFHWAIAEFSTIITDLPGVIGFAIALNYFFGWPYYVGVLLSLLTTMMFLATLNLSGGMRILEIAIAIFVAVMSVALFVEMDFVNPDVGALLKGWGYGFVDVNSSDIFSIAGILGSVVMPHNLYLHTAAVQSKSEQVNQSPDVIHSAVKYCSVEPILPILISFFVNMAVISIAAESVYGQTDDAEQVGITDFCSYFQSLKGGCLLWAIALLAAGQSGAITTTYTGQYVMDGFLNLQIPIAVRSILRV</sequence>
<feature type="transmembrane region" description="Helical" evidence="6">
    <location>
        <begin position="194"/>
        <end position="212"/>
    </location>
</feature>
<keyword evidence="5 6" id="KW-0472">Membrane</keyword>
<comment type="subcellular location">
    <subcellularLocation>
        <location evidence="1">Membrane</location>
        <topology evidence="1">Multi-pass membrane protein</topology>
    </subcellularLocation>
</comment>
<dbReference type="Pfam" id="PF01566">
    <property type="entry name" value="Nramp"/>
    <property type="match status" value="1"/>
</dbReference>
<dbReference type="PANTHER" id="PTHR11706:SF33">
    <property type="entry name" value="NATURAL RESISTANCE-ASSOCIATED MACROPHAGE PROTEIN 2"/>
    <property type="match status" value="1"/>
</dbReference>
<dbReference type="GO" id="GO:0015086">
    <property type="term" value="F:cadmium ion transmembrane transporter activity"/>
    <property type="evidence" value="ECO:0007669"/>
    <property type="project" value="TreeGrafter"/>
</dbReference>
<keyword evidence="4 6" id="KW-1133">Transmembrane helix</keyword>
<evidence type="ECO:0000313" key="8">
    <source>
        <dbReference type="Proteomes" id="UP001224775"/>
    </source>
</evidence>
<dbReference type="GO" id="GO:0034755">
    <property type="term" value="P:iron ion transmembrane transport"/>
    <property type="evidence" value="ECO:0007669"/>
    <property type="project" value="TreeGrafter"/>
</dbReference>
<comment type="caution">
    <text evidence="7">The sequence shown here is derived from an EMBL/GenBank/DDBJ whole genome shotgun (WGS) entry which is preliminary data.</text>
</comment>
<dbReference type="PRINTS" id="PR00447">
    <property type="entry name" value="NATRESASSCMP"/>
</dbReference>
<dbReference type="GO" id="GO:0005886">
    <property type="term" value="C:plasma membrane"/>
    <property type="evidence" value="ECO:0007669"/>
    <property type="project" value="TreeGrafter"/>
</dbReference>
<accession>A0AAD9D6J9</accession>
<keyword evidence="2" id="KW-0813">Transport</keyword>
<evidence type="ECO:0000256" key="3">
    <source>
        <dbReference type="ARBA" id="ARBA00022692"/>
    </source>
</evidence>
<dbReference type="EMBL" id="JATAAI010000030">
    <property type="protein sequence ID" value="KAK1736016.1"/>
    <property type="molecule type" value="Genomic_DNA"/>
</dbReference>
<protein>
    <submittedName>
        <fullName evidence="7">NRAMP family transporter</fullName>
    </submittedName>
</protein>
<reference evidence="7" key="1">
    <citation type="submission" date="2023-06" db="EMBL/GenBank/DDBJ databases">
        <title>Survivors Of The Sea: Transcriptome response of Skeletonema marinoi to long-term dormancy.</title>
        <authorList>
            <person name="Pinder M.I.M."/>
            <person name="Kourtchenko O."/>
            <person name="Robertson E.K."/>
            <person name="Larsson T."/>
            <person name="Maumus F."/>
            <person name="Osuna-Cruz C.M."/>
            <person name="Vancaester E."/>
            <person name="Stenow R."/>
            <person name="Vandepoele K."/>
            <person name="Ploug H."/>
            <person name="Bruchert V."/>
            <person name="Godhe A."/>
            <person name="Topel M."/>
        </authorList>
    </citation>
    <scope>NUCLEOTIDE SEQUENCE</scope>
    <source>
        <strain evidence="7">R05AC</strain>
    </source>
</reference>
<evidence type="ECO:0000256" key="2">
    <source>
        <dbReference type="ARBA" id="ARBA00022448"/>
    </source>
</evidence>
<proteinExistence type="predicted"/>
<dbReference type="NCBIfam" id="NF037982">
    <property type="entry name" value="Nramp_1"/>
    <property type="match status" value="1"/>
</dbReference>
<evidence type="ECO:0000256" key="6">
    <source>
        <dbReference type="SAM" id="Phobius"/>
    </source>
</evidence>
<evidence type="ECO:0000313" key="7">
    <source>
        <dbReference type="EMBL" id="KAK1736016.1"/>
    </source>
</evidence>
<dbReference type="PANTHER" id="PTHR11706">
    <property type="entry name" value="SOLUTE CARRIER PROTEIN FAMILY 11 MEMBER"/>
    <property type="match status" value="1"/>
</dbReference>
<dbReference type="Proteomes" id="UP001224775">
    <property type="component" value="Unassembled WGS sequence"/>
</dbReference>
<keyword evidence="3 6" id="KW-0812">Transmembrane</keyword>
<name>A0AAD9D6J9_9STRA</name>
<dbReference type="AlphaFoldDB" id="A0AAD9D6J9"/>
<organism evidence="7 8">
    <name type="scientific">Skeletonema marinoi</name>
    <dbReference type="NCBI Taxonomy" id="267567"/>
    <lineage>
        <taxon>Eukaryota</taxon>
        <taxon>Sar</taxon>
        <taxon>Stramenopiles</taxon>
        <taxon>Ochrophyta</taxon>
        <taxon>Bacillariophyta</taxon>
        <taxon>Coscinodiscophyceae</taxon>
        <taxon>Thalassiosirophycidae</taxon>
        <taxon>Thalassiosirales</taxon>
        <taxon>Skeletonemataceae</taxon>
        <taxon>Skeletonema</taxon>
        <taxon>Skeletonema marinoi-dohrnii complex</taxon>
    </lineage>
</organism>
<keyword evidence="8" id="KW-1185">Reference proteome</keyword>
<feature type="transmembrane region" description="Helical" evidence="6">
    <location>
        <begin position="95"/>
        <end position="115"/>
    </location>
</feature>
<feature type="transmembrane region" description="Helical" evidence="6">
    <location>
        <begin position="166"/>
        <end position="187"/>
    </location>
</feature>
<feature type="transmembrane region" description="Helical" evidence="6">
    <location>
        <begin position="135"/>
        <end position="160"/>
    </location>
</feature>
<dbReference type="GO" id="GO:0005384">
    <property type="term" value="F:manganese ion transmembrane transporter activity"/>
    <property type="evidence" value="ECO:0007669"/>
    <property type="project" value="TreeGrafter"/>
</dbReference>
<dbReference type="InterPro" id="IPR001046">
    <property type="entry name" value="NRAMP_fam"/>
</dbReference>